<dbReference type="EMBL" id="UINC01171329">
    <property type="protein sequence ID" value="SVD75840.1"/>
    <property type="molecule type" value="Genomic_DNA"/>
</dbReference>
<sequence length="225" mass="24908">NLSDSLGFYIGEIDFHSDNINVILKGDRLPSTLSTIKIEEKSGLDGKINTLSLSLLPELSIGFPNTLNITQENFEAPGNVINKINFGQIIEEPYSITIPLINELDSGDVILINGLIYENKSDFDDPSIISHLRLTLNENNYIMDALPSCLTSVVVNSQEENKIIYNGPNINFRISDIIVSNDILLYNIGEIELIGPGDFVSLEVPQGFGIKWSDVILDNLSIIDR</sequence>
<reference evidence="1" key="1">
    <citation type="submission" date="2018-05" db="EMBL/GenBank/DDBJ databases">
        <authorList>
            <person name="Lanie J.A."/>
            <person name="Ng W.-L."/>
            <person name="Kazmierczak K.M."/>
            <person name="Andrzejewski T.M."/>
            <person name="Davidsen T.M."/>
            <person name="Wayne K.J."/>
            <person name="Tettelin H."/>
            <person name="Glass J.I."/>
            <person name="Rusch D."/>
            <person name="Podicherti R."/>
            <person name="Tsui H.-C.T."/>
            <person name="Winkler M.E."/>
        </authorList>
    </citation>
    <scope>NUCLEOTIDE SEQUENCE</scope>
</reference>
<organism evidence="1">
    <name type="scientific">marine metagenome</name>
    <dbReference type="NCBI Taxonomy" id="408172"/>
    <lineage>
        <taxon>unclassified sequences</taxon>
        <taxon>metagenomes</taxon>
        <taxon>ecological metagenomes</taxon>
    </lineage>
</organism>
<evidence type="ECO:0000313" key="1">
    <source>
        <dbReference type="EMBL" id="SVD75840.1"/>
    </source>
</evidence>
<proteinExistence type="predicted"/>
<protein>
    <submittedName>
        <fullName evidence="1">Uncharacterized protein</fullName>
    </submittedName>
</protein>
<dbReference type="AlphaFoldDB" id="A0A382XY86"/>
<name>A0A382XY86_9ZZZZ</name>
<gene>
    <name evidence="1" type="ORF">METZ01_LOCUS428694</name>
</gene>
<accession>A0A382XY86</accession>
<feature type="non-terminal residue" evidence="1">
    <location>
        <position position="1"/>
    </location>
</feature>